<dbReference type="PANTHER" id="PTHR11161:SF0">
    <property type="entry name" value="O-ACYLTRANSFERASE LIKE PROTEIN"/>
    <property type="match status" value="1"/>
</dbReference>
<evidence type="ECO:0000259" key="3">
    <source>
        <dbReference type="Pfam" id="PF01757"/>
    </source>
</evidence>
<feature type="region of interest" description="Disordered" evidence="1">
    <location>
        <begin position="13"/>
        <end position="33"/>
    </location>
</feature>
<dbReference type="Pfam" id="PF01757">
    <property type="entry name" value="Acyl_transf_3"/>
    <property type="match status" value="1"/>
</dbReference>
<dbReference type="InterPro" id="IPR052728">
    <property type="entry name" value="O2_lipid_transport_reg"/>
</dbReference>
<sequence>MLSAKFDFLRPSSPLEMPKRKGDKHVSRSLKKARKDRKYKEDIEQVIIQLFIRQANLKDFTAKYYFKTHTRMSAYLIGAIAGYILHVLKGKKYHISRKLLLVIWTAMLALMLGCIFAGHDTMLGPEYRKWDHVFYNTFVRPTWSIFIAWMVVACVLGHGGIINSFLSNKIFQVLSRFSYSVYLIHFVEICLWELSRKTGVYFTEVGMLFDFWGHFMFSLIISYIWVLAFEAPVTALEKLLLR</sequence>
<comment type="caution">
    <text evidence="4">The sequence shown here is derived from an EMBL/GenBank/DDBJ whole genome shotgun (WGS) entry which is preliminary data.</text>
</comment>
<gene>
    <name evidence="4" type="ORF">ACAOBT_LOCUS10368</name>
</gene>
<protein>
    <recommendedName>
        <fullName evidence="3">Acyltransferase 3 domain-containing protein</fullName>
    </recommendedName>
</protein>
<feature type="transmembrane region" description="Helical" evidence="2">
    <location>
        <begin position="72"/>
        <end position="88"/>
    </location>
</feature>
<dbReference type="GO" id="GO:0016747">
    <property type="term" value="F:acyltransferase activity, transferring groups other than amino-acyl groups"/>
    <property type="evidence" value="ECO:0007669"/>
    <property type="project" value="InterPro"/>
</dbReference>
<evidence type="ECO:0000256" key="2">
    <source>
        <dbReference type="SAM" id="Phobius"/>
    </source>
</evidence>
<accession>A0A9P0KDA4</accession>
<keyword evidence="2" id="KW-0812">Transmembrane</keyword>
<organism evidence="4 5">
    <name type="scientific">Acanthoscelides obtectus</name>
    <name type="common">Bean weevil</name>
    <name type="synonym">Bruchus obtectus</name>
    <dbReference type="NCBI Taxonomy" id="200917"/>
    <lineage>
        <taxon>Eukaryota</taxon>
        <taxon>Metazoa</taxon>
        <taxon>Ecdysozoa</taxon>
        <taxon>Arthropoda</taxon>
        <taxon>Hexapoda</taxon>
        <taxon>Insecta</taxon>
        <taxon>Pterygota</taxon>
        <taxon>Neoptera</taxon>
        <taxon>Endopterygota</taxon>
        <taxon>Coleoptera</taxon>
        <taxon>Polyphaga</taxon>
        <taxon>Cucujiformia</taxon>
        <taxon>Chrysomeloidea</taxon>
        <taxon>Chrysomelidae</taxon>
        <taxon>Bruchinae</taxon>
        <taxon>Bruchini</taxon>
        <taxon>Acanthoscelides</taxon>
    </lineage>
</organism>
<evidence type="ECO:0000313" key="5">
    <source>
        <dbReference type="Proteomes" id="UP001152888"/>
    </source>
</evidence>
<dbReference type="EMBL" id="CAKOFQ010006805">
    <property type="protein sequence ID" value="CAH1973116.1"/>
    <property type="molecule type" value="Genomic_DNA"/>
</dbReference>
<keyword evidence="2" id="KW-1133">Transmembrane helix</keyword>
<feature type="transmembrane region" description="Helical" evidence="2">
    <location>
        <begin position="177"/>
        <end position="195"/>
    </location>
</feature>
<dbReference type="OrthoDB" id="118951at2759"/>
<evidence type="ECO:0000256" key="1">
    <source>
        <dbReference type="SAM" id="MobiDB-lite"/>
    </source>
</evidence>
<evidence type="ECO:0000313" key="4">
    <source>
        <dbReference type="EMBL" id="CAH1973116.1"/>
    </source>
</evidence>
<feature type="transmembrane region" description="Helical" evidence="2">
    <location>
        <begin position="143"/>
        <end position="165"/>
    </location>
</feature>
<proteinExistence type="predicted"/>
<dbReference type="Proteomes" id="UP001152888">
    <property type="component" value="Unassembled WGS sequence"/>
</dbReference>
<dbReference type="PANTHER" id="PTHR11161">
    <property type="entry name" value="O-ACYLTRANSFERASE"/>
    <property type="match status" value="1"/>
</dbReference>
<keyword evidence="5" id="KW-1185">Reference proteome</keyword>
<keyword evidence="2" id="KW-0472">Membrane</keyword>
<feature type="domain" description="Acyltransferase 3" evidence="3">
    <location>
        <begin position="58"/>
        <end position="229"/>
    </location>
</feature>
<dbReference type="InterPro" id="IPR002656">
    <property type="entry name" value="Acyl_transf_3_dom"/>
</dbReference>
<reference evidence="4" key="1">
    <citation type="submission" date="2022-03" db="EMBL/GenBank/DDBJ databases">
        <authorList>
            <person name="Sayadi A."/>
        </authorList>
    </citation>
    <scope>NUCLEOTIDE SEQUENCE</scope>
</reference>
<name>A0A9P0KDA4_ACAOB</name>
<dbReference type="AlphaFoldDB" id="A0A9P0KDA4"/>
<feature type="transmembrane region" description="Helical" evidence="2">
    <location>
        <begin position="100"/>
        <end position="123"/>
    </location>
</feature>
<feature type="transmembrane region" description="Helical" evidence="2">
    <location>
        <begin position="215"/>
        <end position="236"/>
    </location>
</feature>
<feature type="compositionally biased region" description="Basic and acidic residues" evidence="1">
    <location>
        <begin position="17"/>
        <end position="26"/>
    </location>
</feature>